<dbReference type="RefSeq" id="WP_209636386.1">
    <property type="nucleotide sequence ID" value="NZ_JAGINW010000001.1"/>
</dbReference>
<keyword evidence="3" id="KW-1185">Reference proteome</keyword>
<reference evidence="2 3" key="1">
    <citation type="submission" date="2021-03" db="EMBL/GenBank/DDBJ databases">
        <title>Sequencing the genomes of 1000 actinobacteria strains.</title>
        <authorList>
            <person name="Klenk H.-P."/>
        </authorList>
    </citation>
    <scope>NUCLEOTIDE SEQUENCE [LARGE SCALE GENOMIC DNA]</scope>
    <source>
        <strain evidence="2 3">DSM 46670</strain>
    </source>
</reference>
<dbReference type="EMBL" id="JAGINW010000001">
    <property type="protein sequence ID" value="MBP2321488.1"/>
    <property type="molecule type" value="Genomic_DNA"/>
</dbReference>
<proteinExistence type="predicted"/>
<comment type="caution">
    <text evidence="2">The sequence shown here is derived from an EMBL/GenBank/DDBJ whole genome shotgun (WGS) entry which is preliminary data.</text>
</comment>
<evidence type="ECO:0000313" key="2">
    <source>
        <dbReference type="EMBL" id="MBP2321488.1"/>
    </source>
</evidence>
<evidence type="ECO:0000313" key="3">
    <source>
        <dbReference type="Proteomes" id="UP001519332"/>
    </source>
</evidence>
<accession>A0ABS4TCA1</accession>
<name>A0ABS4TCA1_9PSEU</name>
<dbReference type="Proteomes" id="UP001519332">
    <property type="component" value="Unassembled WGS sequence"/>
</dbReference>
<evidence type="ECO:0000259" key="1">
    <source>
        <dbReference type="Pfam" id="PF13349"/>
    </source>
</evidence>
<dbReference type="Pfam" id="PF13349">
    <property type="entry name" value="DUF4097"/>
    <property type="match status" value="1"/>
</dbReference>
<feature type="domain" description="DUF4097" evidence="1">
    <location>
        <begin position="107"/>
        <end position="236"/>
    </location>
</feature>
<gene>
    <name evidence="2" type="ORF">JOF56_001873</name>
</gene>
<sequence>MRTFTHHRSGATLFGLSVGAAVVDVVGEEREHAEVVLAPAVAGDHVAEDLIARATETNAGERFTIEVPKACGITGTTIVHNGGLTVSQGVSVMFGSVSGVTIVNGQIIGGLGSAVVTGGGALRVTVRLPLGSSLAVSTDCADVHARGQLNSVYFRAVSGDLTVESARVLDAESTSGDISLDCGTHVTAKTVSGDVRVSGLAGRAQVTSVSGDVRVHAVTNSIAAGQTVSGDVRFTATPGVMLDSVGRSVSGRVTGATR</sequence>
<organism evidence="2 3">
    <name type="scientific">Kibdelosporangium banguiense</name>
    <dbReference type="NCBI Taxonomy" id="1365924"/>
    <lineage>
        <taxon>Bacteria</taxon>
        <taxon>Bacillati</taxon>
        <taxon>Actinomycetota</taxon>
        <taxon>Actinomycetes</taxon>
        <taxon>Pseudonocardiales</taxon>
        <taxon>Pseudonocardiaceae</taxon>
        <taxon>Kibdelosporangium</taxon>
    </lineage>
</organism>
<dbReference type="InterPro" id="IPR025164">
    <property type="entry name" value="Toastrack_DUF4097"/>
</dbReference>
<protein>
    <recommendedName>
        <fullName evidence="1">DUF4097 domain-containing protein</fullName>
    </recommendedName>
</protein>